<dbReference type="PIRSF" id="PIRSF035652">
    <property type="entry name" value="CHP02436"/>
    <property type="match status" value="1"/>
</dbReference>
<proteinExistence type="predicted"/>
<name>A0A2X2WIH9_CLOCO</name>
<evidence type="ECO:0000313" key="1">
    <source>
        <dbReference type="EMBL" id="SQB35755.1"/>
    </source>
</evidence>
<keyword evidence="1" id="KW-0689">Ribosomal protein</keyword>
<gene>
    <name evidence="1" type="ORF">NCTC13028_02155</name>
</gene>
<dbReference type="GO" id="GO:0005840">
    <property type="term" value="C:ribosome"/>
    <property type="evidence" value="ECO:0007669"/>
    <property type="project" value="UniProtKB-KW"/>
</dbReference>
<dbReference type="PANTHER" id="PTHR38471">
    <property type="entry name" value="FOUR HELIX BUNDLE PROTEIN"/>
    <property type="match status" value="1"/>
</dbReference>
<keyword evidence="1" id="KW-0687">Ribonucleoprotein</keyword>
<dbReference type="Gene3D" id="1.20.1440.60">
    <property type="entry name" value="23S rRNA-intervening sequence"/>
    <property type="match status" value="1"/>
</dbReference>
<accession>A0A2X2WIH9</accession>
<dbReference type="InterPro" id="IPR012657">
    <property type="entry name" value="23S_rRNA-intervening_sequence"/>
</dbReference>
<organism evidence="1 2">
    <name type="scientific">Clostridium cochlearium</name>
    <dbReference type="NCBI Taxonomy" id="1494"/>
    <lineage>
        <taxon>Bacteria</taxon>
        <taxon>Bacillati</taxon>
        <taxon>Bacillota</taxon>
        <taxon>Clostridia</taxon>
        <taxon>Eubacteriales</taxon>
        <taxon>Clostridiaceae</taxon>
        <taxon>Clostridium</taxon>
    </lineage>
</organism>
<evidence type="ECO:0000313" key="2">
    <source>
        <dbReference type="Proteomes" id="UP000250223"/>
    </source>
</evidence>
<protein>
    <submittedName>
        <fullName evidence="1">S23 ribosomal protein</fullName>
    </submittedName>
</protein>
<reference evidence="1 2" key="1">
    <citation type="submission" date="2018-06" db="EMBL/GenBank/DDBJ databases">
        <authorList>
            <consortium name="Pathogen Informatics"/>
            <person name="Doyle S."/>
        </authorList>
    </citation>
    <scope>NUCLEOTIDE SEQUENCE [LARGE SCALE GENOMIC DNA]</scope>
    <source>
        <strain evidence="1 2">NCTC13028</strain>
    </source>
</reference>
<dbReference type="Proteomes" id="UP000250223">
    <property type="component" value="Unassembled WGS sequence"/>
</dbReference>
<dbReference type="Pfam" id="PF05635">
    <property type="entry name" value="23S_rRNA_IVP"/>
    <property type="match status" value="1"/>
</dbReference>
<sequence>MKENLTYEKAFAFSKRIVNLYKYLSDKKNEYVLSKQILRSGTSIGANIKEGLEAQSKRDFLNKMNIALKEASETEYWLELLIATKYIDATASRTILVECKELNKILNTIVKTTKKNLRILDN</sequence>
<dbReference type="AlphaFoldDB" id="A0A2X2WIH9"/>
<dbReference type="SUPFAM" id="SSF158446">
    <property type="entry name" value="IVS-encoded protein-like"/>
    <property type="match status" value="1"/>
</dbReference>
<dbReference type="InterPro" id="IPR036583">
    <property type="entry name" value="23S_rRNA_IVS_sf"/>
</dbReference>
<dbReference type="NCBIfam" id="TIGR02436">
    <property type="entry name" value="four helix bundle protein"/>
    <property type="match status" value="1"/>
</dbReference>
<dbReference type="EMBL" id="UAWC01000025">
    <property type="protein sequence ID" value="SQB35755.1"/>
    <property type="molecule type" value="Genomic_DNA"/>
</dbReference>
<dbReference type="RefSeq" id="WP_111921742.1">
    <property type="nucleotide sequence ID" value="NZ_CP173238.1"/>
</dbReference>
<dbReference type="PANTHER" id="PTHR38471:SF2">
    <property type="entry name" value="FOUR HELIX BUNDLE PROTEIN"/>
    <property type="match status" value="1"/>
</dbReference>